<feature type="domain" description="OmcA-like N-terminal" evidence="2">
    <location>
        <begin position="54"/>
        <end position="220"/>
    </location>
</feature>
<feature type="signal peptide" evidence="1">
    <location>
        <begin position="1"/>
        <end position="23"/>
    </location>
</feature>
<proteinExistence type="predicted"/>
<feature type="chain" id="PRO_5007177216" evidence="1">
    <location>
        <begin position="24"/>
        <end position="724"/>
    </location>
</feature>
<dbReference type="RefSeq" id="WP_059745439.1">
    <property type="nucleotide sequence ID" value="NZ_LRDC01000014.1"/>
</dbReference>
<dbReference type="Gene3D" id="3.90.10.10">
    <property type="entry name" value="Cytochrome C3"/>
    <property type="match status" value="2"/>
</dbReference>
<dbReference type="InterPro" id="IPR036280">
    <property type="entry name" value="Multihaem_cyt_sf"/>
</dbReference>
<evidence type="ECO:0000259" key="3">
    <source>
        <dbReference type="Pfam" id="PF22113"/>
    </source>
</evidence>
<dbReference type="SUPFAM" id="SSF48695">
    <property type="entry name" value="Multiheme cytochromes"/>
    <property type="match status" value="1"/>
</dbReference>
<protein>
    <submittedName>
        <fullName evidence="4">Cytochrome C</fullName>
    </submittedName>
</protein>
<name>A0A125BEN6_SHEFR</name>
<sequence>MMKTITVSPAAKAVLSAGLIALALSGCGGSDGTNGEDGPDGIIGVNIDATSTLKATFTDATVVDGKVSVGFILKNANGVAVLGLTKDHDLRFGIAQLTPVTEIVGTDGAKVEVDRGYQWQSYINTTKQPNASWIPADETNIAPSAQFQADVEAASKCADCLVDNLDGSYSYTFQTNIAQVTEPLSITYQADDTQRITLELKQPLITANAHYDFQPSTGLTEDIATRDVVSINACYTCHQPESLALHGGRRIDLENCASCHTATSGDPETGNSVDFTYMIHAIHKGQDRVTSTVDGDVAAPYKVIGYGGGIHNYGNVMYPQKPAADCSACHVEGANAPKDAGLFNANKSDTACIACHTELASQQHVGVGTNCTSCHVEEGYGRSAKEAHGDVMKAYNETQTMNAVFSDVIVTADGKFSTTIKFTDASANVIAAEFIDQGSRIVMAWDSDKNYPTYQDASYSNRRLKLSEGTANTDNSWTLVWDKITLPTDYVGKTFELWSAVTACFNHGGYGRPEVKLTACSTDDVQKVEIKSSPYHFVMAASAIDTSQTTATRRNIINTESCQGCHNQEVYHYDNGVNCQTCHTADKTLKNDDTYPGGKKSTSFAFKAHSAEGHYLKYAGVESGTVLKTDCKTCHTADGIQLGRATDRVWRYGDIETGADVWMSSDTGACLSCHQKYRTDATVSHIESNGGIVDGISEEDARNRASEICSTCHTVDRITKTHGF</sequence>
<gene>
    <name evidence="4" type="ORF">AWJ07_14625</name>
</gene>
<evidence type="ECO:0000313" key="4">
    <source>
        <dbReference type="EMBL" id="KVX02375.1"/>
    </source>
</evidence>
<feature type="domain" description="Outer membrane cytochrome MtrC/MtrF-like" evidence="3">
    <location>
        <begin position="226"/>
        <end position="361"/>
    </location>
</feature>
<dbReference type="PROSITE" id="PS51257">
    <property type="entry name" value="PROKAR_LIPOPROTEIN"/>
    <property type="match status" value="1"/>
</dbReference>
<dbReference type="InterPro" id="IPR054337">
    <property type="entry name" value="Mtrc-MtrF-like_dom_II/IV"/>
</dbReference>
<dbReference type="NCBIfam" id="TIGR03507">
    <property type="entry name" value="decahem_SO1788"/>
    <property type="match status" value="1"/>
</dbReference>
<feature type="domain" description="Outer membrane cytochrome MtrC/MtrF-like" evidence="3">
    <location>
        <begin position="554"/>
        <end position="722"/>
    </location>
</feature>
<evidence type="ECO:0000259" key="2">
    <source>
        <dbReference type="Pfam" id="PF22112"/>
    </source>
</evidence>
<evidence type="ECO:0000256" key="1">
    <source>
        <dbReference type="SAM" id="SignalP"/>
    </source>
</evidence>
<keyword evidence="1" id="KW-0732">Signal</keyword>
<dbReference type="EMBL" id="LRDC01000014">
    <property type="protein sequence ID" value="KVX02375.1"/>
    <property type="molecule type" value="Genomic_DNA"/>
</dbReference>
<evidence type="ECO:0000313" key="5">
    <source>
        <dbReference type="Proteomes" id="UP000055702"/>
    </source>
</evidence>
<reference evidence="4 5" key="1">
    <citation type="submission" date="2016-01" db="EMBL/GenBank/DDBJ databases">
        <title>Draft genome of the antarctic isolate Shewanella frigidimarina Ag06-30.</title>
        <authorList>
            <person name="Parmeciano Di Noto G."/>
            <person name="Vazquez S."/>
            <person name="Mac Cormack W."/>
            <person name="Iriarte A."/>
            <person name="Quiroga C."/>
        </authorList>
    </citation>
    <scope>NUCLEOTIDE SEQUENCE [LARGE SCALE GENOMIC DNA]</scope>
    <source>
        <strain evidence="4 5">Ag06-30</strain>
    </source>
</reference>
<dbReference type="Proteomes" id="UP000055702">
    <property type="component" value="Unassembled WGS sequence"/>
</dbReference>
<dbReference type="InterPro" id="IPR054336">
    <property type="entry name" value="OmcA-like_N"/>
</dbReference>
<dbReference type="Pfam" id="PF22113">
    <property type="entry name" value="Mtrc-MtrF_II-IV_dom"/>
    <property type="match status" value="2"/>
</dbReference>
<accession>A0A125BEN6</accession>
<comment type="caution">
    <text evidence="4">The sequence shown here is derived from an EMBL/GenBank/DDBJ whole genome shotgun (WGS) entry which is preliminary data.</text>
</comment>
<dbReference type="CDD" id="cd08168">
    <property type="entry name" value="Cytochrom_C3"/>
    <property type="match status" value="1"/>
</dbReference>
<dbReference type="InterPro" id="IPR020014">
    <property type="entry name" value="Decahaem_cyt-c_OmcA/MtrC"/>
</dbReference>
<dbReference type="Pfam" id="PF22112">
    <property type="entry name" value="OmcA-like_N"/>
    <property type="match status" value="1"/>
</dbReference>
<dbReference type="AlphaFoldDB" id="A0A125BEN6"/>
<organism evidence="4">
    <name type="scientific">Shewanella frigidimarina</name>
    <dbReference type="NCBI Taxonomy" id="56812"/>
    <lineage>
        <taxon>Bacteria</taxon>
        <taxon>Pseudomonadati</taxon>
        <taxon>Pseudomonadota</taxon>
        <taxon>Gammaproteobacteria</taxon>
        <taxon>Alteromonadales</taxon>
        <taxon>Shewanellaceae</taxon>
        <taxon>Shewanella</taxon>
    </lineage>
</organism>